<dbReference type="InterPro" id="IPR016162">
    <property type="entry name" value="Ald_DH_N"/>
</dbReference>
<dbReference type="Gene3D" id="3.40.605.10">
    <property type="entry name" value="Aldehyde Dehydrogenase, Chain A, domain 1"/>
    <property type="match status" value="1"/>
</dbReference>
<gene>
    <name evidence="5" type="ORF">SAMN04489764_1759</name>
</gene>
<accession>A0A1H1D1B1</accession>
<evidence type="ECO:0000259" key="4">
    <source>
        <dbReference type="Pfam" id="PF00171"/>
    </source>
</evidence>
<evidence type="ECO:0000256" key="1">
    <source>
        <dbReference type="ARBA" id="ARBA00009986"/>
    </source>
</evidence>
<dbReference type="Gene3D" id="3.40.309.10">
    <property type="entry name" value="Aldehyde Dehydrogenase, Chain A, domain 2"/>
    <property type="match status" value="1"/>
</dbReference>
<dbReference type="SUPFAM" id="SSF53720">
    <property type="entry name" value="ALDH-like"/>
    <property type="match status" value="1"/>
</dbReference>
<dbReference type="STRING" id="35622.SAMN04489764_1759"/>
<feature type="region of interest" description="Disordered" evidence="3">
    <location>
        <begin position="1"/>
        <end position="23"/>
    </location>
</feature>
<dbReference type="PANTHER" id="PTHR11699">
    <property type="entry name" value="ALDEHYDE DEHYDROGENASE-RELATED"/>
    <property type="match status" value="1"/>
</dbReference>
<dbReference type="RefSeq" id="WP_242659174.1">
    <property type="nucleotide sequence ID" value="NZ_FNKK01000002.1"/>
</dbReference>
<organism evidence="5 6">
    <name type="scientific">Thermostaphylospora chromogena</name>
    <dbReference type="NCBI Taxonomy" id="35622"/>
    <lineage>
        <taxon>Bacteria</taxon>
        <taxon>Bacillati</taxon>
        <taxon>Actinomycetota</taxon>
        <taxon>Actinomycetes</taxon>
        <taxon>Streptosporangiales</taxon>
        <taxon>Thermomonosporaceae</taxon>
        <taxon>Thermostaphylospora</taxon>
    </lineage>
</organism>
<comment type="similarity">
    <text evidence="1">Belongs to the aldehyde dehydrogenase family.</text>
</comment>
<protein>
    <submittedName>
        <fullName evidence="5">Betaine-aldehyde dehydrogenase</fullName>
    </submittedName>
</protein>
<reference evidence="5 6" key="1">
    <citation type="submission" date="2016-10" db="EMBL/GenBank/DDBJ databases">
        <authorList>
            <person name="de Groot N.N."/>
        </authorList>
    </citation>
    <scope>NUCLEOTIDE SEQUENCE [LARGE SCALE GENOMIC DNA]</scope>
    <source>
        <strain evidence="5 6">DSM 43794</strain>
    </source>
</reference>
<dbReference type="EMBL" id="FNKK01000002">
    <property type="protein sequence ID" value="SDQ70049.1"/>
    <property type="molecule type" value="Genomic_DNA"/>
</dbReference>
<feature type="compositionally biased region" description="Basic and acidic residues" evidence="3">
    <location>
        <begin position="1"/>
        <end position="11"/>
    </location>
</feature>
<dbReference type="InterPro" id="IPR016161">
    <property type="entry name" value="Ald_DH/histidinol_DH"/>
</dbReference>
<dbReference type="Pfam" id="PF00171">
    <property type="entry name" value="Aldedh"/>
    <property type="match status" value="1"/>
</dbReference>
<dbReference type="AlphaFoldDB" id="A0A1H1D1B1"/>
<sequence length="491" mass="52514">MTSHVTERVPPRETTAPARHYIGGEWVTSSTTGVSYSPADGEPLGTYYEVDETQVRDAIRVAKETFADHEWRTNRQLRARVLNEMADRIEAASDELALMLARENGKILPEAHFELSLTPSKLRYYAAQALTSSGRGDRVRPGVYSTLLTEPVGVAGVIVPWNSPVVLAVRSFAPALAAGCTVVMKMAAQTALVNTRLTELLAECPSLPPGVLNVFNESGSVGAKLLVSSSDVAALSYTGSTAVGRQIMADAGATLKRLSLELGGKTPMIVFDDADLDAAVPTLVAGITTFSGQFCMTGSRILVQESVADEVKARLVEALNRVRLGPGDAEGSQMGPLIDLASRDRLERLIEDSRGDAEVIVAGGRPDDPSLARGAFYRPALYGVSDTGSPLVQKELFGPVATFETFGTEEEAVAKANATEYGLAASVWTADGARGLRMADALDAGTVWTNGWAVVLDQFEEGGYKQSGLGRLNGYRALEEFQEYKHIVQLV</sequence>
<evidence type="ECO:0000256" key="3">
    <source>
        <dbReference type="SAM" id="MobiDB-lite"/>
    </source>
</evidence>
<dbReference type="InterPro" id="IPR016163">
    <property type="entry name" value="Ald_DH_C"/>
</dbReference>
<dbReference type="Proteomes" id="UP000217103">
    <property type="component" value="Unassembled WGS sequence"/>
</dbReference>
<name>A0A1H1D1B1_9ACTN</name>
<proteinExistence type="inferred from homology"/>
<dbReference type="InterPro" id="IPR015590">
    <property type="entry name" value="Aldehyde_DH_dom"/>
</dbReference>
<evidence type="ECO:0000313" key="5">
    <source>
        <dbReference type="EMBL" id="SDQ70049.1"/>
    </source>
</evidence>
<keyword evidence="6" id="KW-1185">Reference proteome</keyword>
<keyword evidence="2" id="KW-0560">Oxidoreductase</keyword>
<dbReference type="FunFam" id="3.40.605.10:FF:000007">
    <property type="entry name" value="NAD/NADP-dependent betaine aldehyde dehydrogenase"/>
    <property type="match status" value="1"/>
</dbReference>
<feature type="domain" description="Aldehyde dehydrogenase" evidence="4">
    <location>
        <begin position="26"/>
        <end position="487"/>
    </location>
</feature>
<evidence type="ECO:0000256" key="2">
    <source>
        <dbReference type="ARBA" id="ARBA00023002"/>
    </source>
</evidence>
<dbReference type="GO" id="GO:0016620">
    <property type="term" value="F:oxidoreductase activity, acting on the aldehyde or oxo group of donors, NAD or NADP as acceptor"/>
    <property type="evidence" value="ECO:0007669"/>
    <property type="project" value="InterPro"/>
</dbReference>
<evidence type="ECO:0000313" key="6">
    <source>
        <dbReference type="Proteomes" id="UP000217103"/>
    </source>
</evidence>